<dbReference type="EMBL" id="CAMGYJ010000003">
    <property type="protein sequence ID" value="CAI0389532.1"/>
    <property type="molecule type" value="Genomic_DNA"/>
</dbReference>
<dbReference type="Proteomes" id="UP001154282">
    <property type="component" value="Unassembled WGS sequence"/>
</dbReference>
<proteinExistence type="predicted"/>
<feature type="non-terminal residue" evidence="2">
    <location>
        <position position="226"/>
    </location>
</feature>
<dbReference type="PANTHER" id="PTHR46033">
    <property type="entry name" value="PROTEIN MAIN-LIKE 2"/>
    <property type="match status" value="1"/>
</dbReference>
<evidence type="ECO:0000313" key="3">
    <source>
        <dbReference type="Proteomes" id="UP001154282"/>
    </source>
</evidence>
<name>A0AAV0HW76_9ROSI</name>
<dbReference type="AlphaFoldDB" id="A0AAV0HW76"/>
<sequence length="226" mass="26342">VLFPNRSGGSVHLQYLLLVDDWRRAGRFAWGAAVLSYLYREMGRSPLQMTASSTLGGDLGGWSALLMLWAWERFPHTALLHVETGAQITEDAHPRALRWLPAHTRQHCDQFYLYKLWFDECTTFMWSPYFDRAQDFAGTVIQSDTFRAVVPLIFFSLTMWHHPDRMLGQFGMIQDPPHHPHPHPAAEIRFFLRQGQHGPSRGQQFIQAASESIELWNRRYEFIERT</sequence>
<keyword evidence="3" id="KW-1185">Reference proteome</keyword>
<gene>
    <name evidence="2" type="ORF">LITE_LOCUS6288</name>
</gene>
<feature type="non-terminal residue" evidence="2">
    <location>
        <position position="1"/>
    </location>
</feature>
<evidence type="ECO:0000259" key="1">
    <source>
        <dbReference type="Pfam" id="PF10536"/>
    </source>
</evidence>
<accession>A0AAV0HW76</accession>
<dbReference type="InterPro" id="IPR019557">
    <property type="entry name" value="AminoTfrase-like_pln_mobile"/>
</dbReference>
<reference evidence="2" key="1">
    <citation type="submission" date="2022-08" db="EMBL/GenBank/DDBJ databases">
        <authorList>
            <person name="Gutierrez-Valencia J."/>
        </authorList>
    </citation>
    <scope>NUCLEOTIDE SEQUENCE</scope>
</reference>
<dbReference type="Pfam" id="PF10536">
    <property type="entry name" value="PMD"/>
    <property type="match status" value="1"/>
</dbReference>
<dbReference type="PANTHER" id="PTHR46033:SF8">
    <property type="entry name" value="PROTEIN MAINTENANCE OF MERISTEMS-LIKE"/>
    <property type="match status" value="1"/>
</dbReference>
<dbReference type="InterPro" id="IPR044824">
    <property type="entry name" value="MAIN-like"/>
</dbReference>
<protein>
    <recommendedName>
        <fullName evidence="1">Aminotransferase-like plant mobile domain-containing protein</fullName>
    </recommendedName>
</protein>
<organism evidence="2 3">
    <name type="scientific">Linum tenue</name>
    <dbReference type="NCBI Taxonomy" id="586396"/>
    <lineage>
        <taxon>Eukaryota</taxon>
        <taxon>Viridiplantae</taxon>
        <taxon>Streptophyta</taxon>
        <taxon>Embryophyta</taxon>
        <taxon>Tracheophyta</taxon>
        <taxon>Spermatophyta</taxon>
        <taxon>Magnoliopsida</taxon>
        <taxon>eudicotyledons</taxon>
        <taxon>Gunneridae</taxon>
        <taxon>Pentapetalae</taxon>
        <taxon>rosids</taxon>
        <taxon>fabids</taxon>
        <taxon>Malpighiales</taxon>
        <taxon>Linaceae</taxon>
        <taxon>Linum</taxon>
    </lineage>
</organism>
<evidence type="ECO:0000313" key="2">
    <source>
        <dbReference type="EMBL" id="CAI0389532.1"/>
    </source>
</evidence>
<dbReference type="GO" id="GO:0010073">
    <property type="term" value="P:meristem maintenance"/>
    <property type="evidence" value="ECO:0007669"/>
    <property type="project" value="InterPro"/>
</dbReference>
<feature type="domain" description="Aminotransferase-like plant mobile" evidence="1">
    <location>
        <begin position="2"/>
        <end position="180"/>
    </location>
</feature>
<comment type="caution">
    <text evidence="2">The sequence shown here is derived from an EMBL/GenBank/DDBJ whole genome shotgun (WGS) entry which is preliminary data.</text>
</comment>